<evidence type="ECO:0000256" key="1">
    <source>
        <dbReference type="ARBA" id="ARBA00004651"/>
    </source>
</evidence>
<keyword evidence="4 7" id="KW-0812">Transmembrane</keyword>
<dbReference type="PANTHER" id="PTHR30106:SF2">
    <property type="entry name" value="UPF0324 INNER MEMBRANE PROTEIN YEIH"/>
    <property type="match status" value="1"/>
</dbReference>
<dbReference type="EMBL" id="CP095075">
    <property type="protein sequence ID" value="UOR10448.1"/>
    <property type="molecule type" value="Genomic_DNA"/>
</dbReference>
<sequence length="334" mass="35857">MLEFNYVSARKPLLLGIGFTFLLALAGYGIALLPGLSQVGPLASAIVIAVLYRHFFGYPEAIHSGIQFSAKKLLRFAIILFGLKLNINVIMDEGVPLLLRDLLVIFFAIGVMMLLAYLFKADQSISLLIGIGTGICGASAIAAVSPILKAKEEDTAISVGIISFIGTVFALIYTVIRPFLPIDAEAYGMWAGLGLHEIANVVLAAEPAGEDGLAMALLAKLGRVFLLVPLSMILIWFMKRKGNGETDNQVSFPWFLVGFIIMSVLGSYVLGPYIPAPQPVMDTIETITSFTLTMAMVGLGVNINLHDLRSKALKPILAVVITSVLLSIVTYAIV</sequence>
<comment type="subcellular location">
    <subcellularLocation>
        <location evidence="1">Cell membrane</location>
        <topology evidence="1">Multi-pass membrane protein</topology>
    </subcellularLocation>
</comment>
<evidence type="ECO:0000313" key="9">
    <source>
        <dbReference type="Proteomes" id="UP000830326"/>
    </source>
</evidence>
<feature type="transmembrane region" description="Helical" evidence="7">
    <location>
        <begin position="156"/>
        <end position="175"/>
    </location>
</feature>
<feature type="transmembrane region" description="Helical" evidence="7">
    <location>
        <begin position="250"/>
        <end position="274"/>
    </location>
</feature>
<reference evidence="8" key="1">
    <citation type="submission" date="2022-04" db="EMBL/GenBank/DDBJ databases">
        <title>Halobacillus sp. isolated from saltern.</title>
        <authorList>
            <person name="Won M."/>
            <person name="Lee C.-M."/>
            <person name="Woen H.-Y."/>
            <person name="Kwon S.-W."/>
        </authorList>
    </citation>
    <scope>NUCLEOTIDE SEQUENCE</scope>
    <source>
        <strain evidence="8">SSHM10-5</strain>
    </source>
</reference>
<proteinExistence type="inferred from homology"/>
<name>A0ABY4H6F3_9BACI</name>
<keyword evidence="9" id="KW-1185">Reference proteome</keyword>
<feature type="transmembrane region" description="Helical" evidence="7">
    <location>
        <begin position="36"/>
        <end position="52"/>
    </location>
</feature>
<evidence type="ECO:0000256" key="5">
    <source>
        <dbReference type="ARBA" id="ARBA00022989"/>
    </source>
</evidence>
<dbReference type="PANTHER" id="PTHR30106">
    <property type="entry name" value="INNER MEMBRANE PROTEIN YEIH-RELATED"/>
    <property type="match status" value="1"/>
</dbReference>
<feature type="transmembrane region" description="Helical" evidence="7">
    <location>
        <begin position="73"/>
        <end position="91"/>
    </location>
</feature>
<dbReference type="RefSeq" id="WP_245029553.1">
    <property type="nucleotide sequence ID" value="NZ_CP095075.1"/>
</dbReference>
<feature type="transmembrane region" description="Helical" evidence="7">
    <location>
        <begin position="97"/>
        <end position="118"/>
    </location>
</feature>
<dbReference type="InterPro" id="IPR018383">
    <property type="entry name" value="UPF0324_pro"/>
</dbReference>
<keyword evidence="5 7" id="KW-1133">Transmembrane helix</keyword>
<keyword evidence="3" id="KW-1003">Cell membrane</keyword>
<evidence type="ECO:0000313" key="8">
    <source>
        <dbReference type="EMBL" id="UOR10448.1"/>
    </source>
</evidence>
<keyword evidence="6 7" id="KW-0472">Membrane</keyword>
<evidence type="ECO:0000256" key="3">
    <source>
        <dbReference type="ARBA" id="ARBA00022475"/>
    </source>
</evidence>
<accession>A0ABY4H6F3</accession>
<evidence type="ECO:0000256" key="2">
    <source>
        <dbReference type="ARBA" id="ARBA00007977"/>
    </source>
</evidence>
<dbReference type="Proteomes" id="UP000830326">
    <property type="component" value="Chromosome"/>
</dbReference>
<comment type="similarity">
    <text evidence="2">Belongs to the UPF0324 family.</text>
</comment>
<feature type="transmembrane region" description="Helical" evidence="7">
    <location>
        <begin position="12"/>
        <end position="30"/>
    </location>
</feature>
<organism evidence="8 9">
    <name type="scientific">Halobacillus amylolyticus</name>
    <dbReference type="NCBI Taxonomy" id="2932259"/>
    <lineage>
        <taxon>Bacteria</taxon>
        <taxon>Bacillati</taxon>
        <taxon>Bacillota</taxon>
        <taxon>Bacilli</taxon>
        <taxon>Bacillales</taxon>
        <taxon>Bacillaceae</taxon>
        <taxon>Halobacillus</taxon>
    </lineage>
</organism>
<feature type="transmembrane region" description="Helical" evidence="7">
    <location>
        <begin position="187"/>
        <end position="205"/>
    </location>
</feature>
<gene>
    <name evidence="8" type="ORF">MUO15_12205</name>
</gene>
<dbReference type="Pfam" id="PF03601">
    <property type="entry name" value="Cons_hypoth698"/>
    <property type="match status" value="1"/>
</dbReference>
<feature type="transmembrane region" description="Helical" evidence="7">
    <location>
        <begin position="286"/>
        <end position="305"/>
    </location>
</feature>
<feature type="transmembrane region" description="Helical" evidence="7">
    <location>
        <begin position="125"/>
        <end position="144"/>
    </location>
</feature>
<evidence type="ECO:0000256" key="7">
    <source>
        <dbReference type="SAM" id="Phobius"/>
    </source>
</evidence>
<feature type="transmembrane region" description="Helical" evidence="7">
    <location>
        <begin position="217"/>
        <end position="238"/>
    </location>
</feature>
<evidence type="ECO:0000256" key="6">
    <source>
        <dbReference type="ARBA" id="ARBA00023136"/>
    </source>
</evidence>
<protein>
    <submittedName>
        <fullName evidence="8">Sulfate exporter family transporter</fullName>
    </submittedName>
</protein>
<evidence type="ECO:0000256" key="4">
    <source>
        <dbReference type="ARBA" id="ARBA00022692"/>
    </source>
</evidence>
<feature type="transmembrane region" description="Helical" evidence="7">
    <location>
        <begin position="312"/>
        <end position="333"/>
    </location>
</feature>